<sequence length="54" mass="6295">MEYQKNKAYPPTLSQKNPETIRFSGFDLHLKFDKTISRIQGFQKDHTVPLNTAN</sequence>
<dbReference type="EMBL" id="CACVBR010000001">
    <property type="protein sequence ID" value="CAA7193799.1"/>
    <property type="molecule type" value="Genomic_DNA"/>
</dbReference>
<dbReference type="AlphaFoldDB" id="A0A6N4WZB5"/>
<name>A0A6N4WZB5_9FLAO</name>
<protein>
    <submittedName>
        <fullName evidence="1">Uncharacterized protein</fullName>
    </submittedName>
</protein>
<dbReference type="Proteomes" id="UP000445144">
    <property type="component" value="Unassembled WGS sequence"/>
</dbReference>
<gene>
    <name evidence="1" type="ORF">CHRY9293_00210</name>
</gene>
<organism evidence="1 2">
    <name type="scientific">Chryseobacterium potabilaquae</name>
    <dbReference type="NCBI Taxonomy" id="2675057"/>
    <lineage>
        <taxon>Bacteria</taxon>
        <taxon>Pseudomonadati</taxon>
        <taxon>Bacteroidota</taxon>
        <taxon>Flavobacteriia</taxon>
        <taxon>Flavobacteriales</taxon>
        <taxon>Weeksellaceae</taxon>
        <taxon>Chryseobacterium group</taxon>
        <taxon>Chryseobacterium</taxon>
    </lineage>
</organism>
<evidence type="ECO:0000313" key="2">
    <source>
        <dbReference type="Proteomes" id="UP000445144"/>
    </source>
</evidence>
<evidence type="ECO:0000313" key="1">
    <source>
        <dbReference type="EMBL" id="CAA7193799.1"/>
    </source>
</evidence>
<accession>A0A6N4WZB5</accession>
<keyword evidence="2" id="KW-1185">Reference proteome</keyword>
<proteinExistence type="predicted"/>
<reference evidence="1 2" key="1">
    <citation type="submission" date="2020-01" db="EMBL/GenBank/DDBJ databases">
        <authorList>
            <person name="Rodrigo-Torres L."/>
            <person name="Arahal R. D."/>
            <person name="Lucena T."/>
        </authorList>
    </citation>
    <scope>NUCLEOTIDE SEQUENCE [LARGE SCALE GENOMIC DNA]</scope>
    <source>
        <strain evidence="1 2">CECT 9293</strain>
    </source>
</reference>